<reference evidence="4" key="1">
    <citation type="submission" date="2020-06" db="EMBL/GenBank/DDBJ databases">
        <title>Draft genome sequences of strains closely related to Aspergillus parafelis and Aspergillus hiratsukae.</title>
        <authorList>
            <person name="Dos Santos R.A.C."/>
            <person name="Rivero-Menendez O."/>
            <person name="Steenwyk J.L."/>
            <person name="Mead M.E."/>
            <person name="Goldman G.H."/>
            <person name="Alastruey-Izquierdo A."/>
            <person name="Rokas A."/>
        </authorList>
    </citation>
    <scope>NUCLEOTIDE SEQUENCE</scope>
    <source>
        <strain evidence="3">CNM-CM5793</strain>
        <strain evidence="4">CNM-CM6106</strain>
    </source>
</reference>
<evidence type="ECO:0000313" key="4">
    <source>
        <dbReference type="EMBL" id="KAF7166551.1"/>
    </source>
</evidence>
<dbReference type="OrthoDB" id="4504882at2759"/>
<dbReference type="EMBL" id="JACBAF010002138">
    <property type="protein sequence ID" value="KAF7166551.1"/>
    <property type="molecule type" value="Genomic_DNA"/>
</dbReference>
<feature type="coiled-coil region" evidence="1">
    <location>
        <begin position="45"/>
        <end position="114"/>
    </location>
</feature>
<gene>
    <name evidence="3" type="ORF">CNMCM5793_005181</name>
    <name evidence="4" type="ORF">CNMCM6106_002326</name>
</gene>
<dbReference type="Proteomes" id="UP000662466">
    <property type="component" value="Unassembled WGS sequence"/>
</dbReference>
<evidence type="ECO:0000313" key="5">
    <source>
        <dbReference type="Proteomes" id="UP000630445"/>
    </source>
</evidence>
<evidence type="ECO:0000313" key="3">
    <source>
        <dbReference type="EMBL" id="KAF7116689.1"/>
    </source>
</evidence>
<evidence type="ECO:0000313" key="6">
    <source>
        <dbReference type="Proteomes" id="UP000662466"/>
    </source>
</evidence>
<feature type="region of interest" description="Disordered" evidence="2">
    <location>
        <begin position="1"/>
        <end position="22"/>
    </location>
</feature>
<dbReference type="EMBL" id="JACBAD010002100">
    <property type="protein sequence ID" value="KAF7116689.1"/>
    <property type="molecule type" value="Genomic_DNA"/>
</dbReference>
<evidence type="ECO:0000256" key="1">
    <source>
        <dbReference type="SAM" id="Coils"/>
    </source>
</evidence>
<name>A0A8H6Q6Q4_9EURO</name>
<keyword evidence="5" id="KW-1185">Reference proteome</keyword>
<sequence>MAPRPASPLPGTTTASVEAGNSYRYPPMQHGALMLFQAAIAMRDFPRERARNAQLEDANENLQMEIHKLKEKETELKQKIGDLKISNGNLERALEKQANQVKKLEAELKEMSEKKYKDALNSANLAANTDWEDCLEHNTRPKKMQKMKHRLKLLDEAFAAGNDQA</sequence>
<protein>
    <submittedName>
        <fullName evidence="4">Uncharacterized protein</fullName>
    </submittedName>
</protein>
<evidence type="ECO:0000256" key="2">
    <source>
        <dbReference type="SAM" id="MobiDB-lite"/>
    </source>
</evidence>
<dbReference type="AlphaFoldDB" id="A0A8H6Q6Q4"/>
<comment type="caution">
    <text evidence="4">The sequence shown here is derived from an EMBL/GenBank/DDBJ whole genome shotgun (WGS) entry which is preliminary data.</text>
</comment>
<organism evidence="4 6">
    <name type="scientific">Aspergillus hiratsukae</name>
    <dbReference type="NCBI Taxonomy" id="1194566"/>
    <lineage>
        <taxon>Eukaryota</taxon>
        <taxon>Fungi</taxon>
        <taxon>Dikarya</taxon>
        <taxon>Ascomycota</taxon>
        <taxon>Pezizomycotina</taxon>
        <taxon>Eurotiomycetes</taxon>
        <taxon>Eurotiomycetidae</taxon>
        <taxon>Eurotiales</taxon>
        <taxon>Aspergillaceae</taxon>
        <taxon>Aspergillus</taxon>
        <taxon>Aspergillus subgen. Fumigati</taxon>
    </lineage>
</organism>
<proteinExistence type="predicted"/>
<accession>A0A8H6Q6Q4</accession>
<dbReference type="Proteomes" id="UP000630445">
    <property type="component" value="Unassembled WGS sequence"/>
</dbReference>
<keyword evidence="1" id="KW-0175">Coiled coil</keyword>